<dbReference type="Proteomes" id="UP001165289">
    <property type="component" value="Unassembled WGS sequence"/>
</dbReference>
<protein>
    <submittedName>
        <fullName evidence="1">Zinc finger BED domain-containing protein 5-like</fullName>
    </submittedName>
</protein>
<comment type="caution">
    <text evidence="1">The sequence shown here is derived from an EMBL/GenBank/DDBJ whole genome shotgun (WGS) entry which is preliminary data.</text>
</comment>
<keyword evidence="2" id="KW-1185">Reference proteome</keyword>
<dbReference type="PANTHER" id="PTHR45913:SF22">
    <property type="entry name" value="SCAN BOX DOMAIN-CONTAINING PROTEIN"/>
    <property type="match status" value="1"/>
</dbReference>
<proteinExistence type="predicted"/>
<gene>
    <name evidence="1" type="ORF">LOD99_5540</name>
</gene>
<organism evidence="1 2">
    <name type="scientific">Oopsacas minuta</name>
    <dbReference type="NCBI Taxonomy" id="111878"/>
    <lineage>
        <taxon>Eukaryota</taxon>
        <taxon>Metazoa</taxon>
        <taxon>Porifera</taxon>
        <taxon>Hexactinellida</taxon>
        <taxon>Hexasterophora</taxon>
        <taxon>Lyssacinosida</taxon>
        <taxon>Leucopsacidae</taxon>
        <taxon>Oopsacas</taxon>
    </lineage>
</organism>
<accession>A0AAV7JRR9</accession>
<evidence type="ECO:0000313" key="1">
    <source>
        <dbReference type="EMBL" id="KAI6651189.1"/>
    </source>
</evidence>
<dbReference type="EMBL" id="JAKMXF010000307">
    <property type="protein sequence ID" value="KAI6651189.1"/>
    <property type="molecule type" value="Genomic_DNA"/>
</dbReference>
<dbReference type="AlphaFoldDB" id="A0AAV7JRR9"/>
<evidence type="ECO:0000313" key="2">
    <source>
        <dbReference type="Proteomes" id="UP001165289"/>
    </source>
</evidence>
<dbReference type="PANTHER" id="PTHR45913">
    <property type="entry name" value="EPM2A-INTERACTING PROTEIN 1"/>
    <property type="match status" value="1"/>
</dbReference>
<name>A0AAV7JRR9_9METZ</name>
<sequence length="105" mass="12398">MKLKNWKRKILENENICMFEGLSELYEKKDIRLDEDTQDIIIEHLAAMESESSHYFPKCGEIEFTLLRNPFIVSPQTIPDKNDRAHEELIELINDGSAKEVFERE</sequence>
<reference evidence="1 2" key="1">
    <citation type="journal article" date="2023" name="BMC Biol.">
        <title>The compact genome of the sponge Oopsacas minuta (Hexactinellida) is lacking key metazoan core genes.</title>
        <authorList>
            <person name="Santini S."/>
            <person name="Schenkelaars Q."/>
            <person name="Jourda C."/>
            <person name="Duchesne M."/>
            <person name="Belahbib H."/>
            <person name="Rocher C."/>
            <person name="Selva M."/>
            <person name="Riesgo A."/>
            <person name="Vervoort M."/>
            <person name="Leys S.P."/>
            <person name="Kodjabachian L."/>
            <person name="Le Bivic A."/>
            <person name="Borchiellini C."/>
            <person name="Claverie J.M."/>
            <person name="Renard E."/>
        </authorList>
    </citation>
    <scope>NUCLEOTIDE SEQUENCE [LARGE SCALE GENOMIC DNA]</scope>
    <source>
        <strain evidence="1">SPO-2</strain>
    </source>
</reference>